<proteinExistence type="predicted"/>
<dbReference type="EMBL" id="JAHYXK010000012">
    <property type="protein sequence ID" value="MBW7468204.1"/>
    <property type="molecule type" value="Genomic_DNA"/>
</dbReference>
<comment type="caution">
    <text evidence="1">The sequence shown here is derived from an EMBL/GenBank/DDBJ whole genome shotgun (WGS) entry which is preliminary data.</text>
</comment>
<keyword evidence="2" id="KW-1185">Reference proteome</keyword>
<evidence type="ECO:0000313" key="1">
    <source>
        <dbReference type="EMBL" id="MBW7468204.1"/>
    </source>
</evidence>
<name>A0ABS7CWJ1_9BACT</name>
<dbReference type="Proteomes" id="UP000813018">
    <property type="component" value="Unassembled WGS sequence"/>
</dbReference>
<organism evidence="1 2">
    <name type="scientific">Pontibacter aydingkolensis</name>
    <dbReference type="NCBI Taxonomy" id="1911536"/>
    <lineage>
        <taxon>Bacteria</taxon>
        <taxon>Pseudomonadati</taxon>
        <taxon>Bacteroidota</taxon>
        <taxon>Cytophagia</taxon>
        <taxon>Cytophagales</taxon>
        <taxon>Hymenobacteraceae</taxon>
        <taxon>Pontibacter</taxon>
    </lineage>
</organism>
<accession>A0ABS7CWJ1</accession>
<reference evidence="1 2" key="1">
    <citation type="journal article" date="2016" name="Int. J. Syst. Evol. Microbiol.">
        <title>Pontibacter aydingkolensis sp. nov., isolated from soil of a salt lake.</title>
        <authorList>
            <person name="Osman G."/>
            <person name="Zhang T."/>
            <person name="Lou K."/>
            <person name="Gao Y."/>
            <person name="Chang W."/>
            <person name="Lin Q."/>
            <person name="Yang H.M."/>
            <person name="Huo X.D."/>
            <person name="Wang N."/>
        </authorList>
    </citation>
    <scope>NUCLEOTIDE SEQUENCE [LARGE SCALE GENOMIC DNA]</scope>
    <source>
        <strain evidence="1 2">KACC 19255</strain>
    </source>
</reference>
<sequence length="178" mass="20698">MSAKSFEMLLELAFDTDKPAVYEEGATSVYQQFERAYKEAQKKGGKPSEELNFRFERLRLGVAIAFVKAFVRLADNEKSKEVLDVLQEAIKAKNAREIDKIIQKQIAKFDNLYHEIFVNEQRDYLLGMFERTLDAASKEELDELIFQGLELLPEVDWDAKNHDEDDIEPLDEDFLKNL</sequence>
<protein>
    <submittedName>
        <fullName evidence="1">Uncharacterized protein</fullName>
    </submittedName>
</protein>
<evidence type="ECO:0000313" key="2">
    <source>
        <dbReference type="Proteomes" id="UP000813018"/>
    </source>
</evidence>
<gene>
    <name evidence="1" type="ORF">K0O23_14100</name>
</gene>